<protein>
    <recommendedName>
        <fullName evidence="4">DUF3592 domain-containing protein</fullName>
    </recommendedName>
</protein>
<dbReference type="AlphaFoldDB" id="A0A5C4RQN5"/>
<feature type="transmembrane region" description="Helical" evidence="1">
    <location>
        <begin position="256"/>
        <end position="277"/>
    </location>
</feature>
<name>A0A5C4RQN5_9GAMM</name>
<keyword evidence="3" id="KW-1185">Reference proteome</keyword>
<proteinExistence type="predicted"/>
<dbReference type="RefSeq" id="WP_139449739.1">
    <property type="nucleotide sequence ID" value="NZ_SMDR01000003.1"/>
</dbReference>
<evidence type="ECO:0000256" key="1">
    <source>
        <dbReference type="SAM" id="Phobius"/>
    </source>
</evidence>
<dbReference type="Proteomes" id="UP000305760">
    <property type="component" value="Unassembled WGS sequence"/>
</dbReference>
<organism evidence="2 3">
    <name type="scientific">Arenimonas terrae</name>
    <dbReference type="NCBI Taxonomy" id="2546226"/>
    <lineage>
        <taxon>Bacteria</taxon>
        <taxon>Pseudomonadati</taxon>
        <taxon>Pseudomonadota</taxon>
        <taxon>Gammaproteobacteria</taxon>
        <taxon>Lysobacterales</taxon>
        <taxon>Lysobacteraceae</taxon>
        <taxon>Arenimonas</taxon>
    </lineage>
</organism>
<evidence type="ECO:0008006" key="4">
    <source>
        <dbReference type="Google" id="ProtNLM"/>
    </source>
</evidence>
<feature type="transmembrane region" description="Helical" evidence="1">
    <location>
        <begin position="224"/>
        <end position="250"/>
    </location>
</feature>
<accession>A0A5C4RQN5</accession>
<reference evidence="2 3" key="1">
    <citation type="submission" date="2019-03" db="EMBL/GenBank/DDBJ databases">
        <title>Arenimonas daejeonensis sp. nov., isolated from compost.</title>
        <authorList>
            <person name="Jeon C.O."/>
        </authorList>
    </citation>
    <scope>NUCLEOTIDE SEQUENCE [LARGE SCALE GENOMIC DNA]</scope>
    <source>
        <strain evidence="2 3">R29</strain>
    </source>
</reference>
<evidence type="ECO:0000313" key="2">
    <source>
        <dbReference type="EMBL" id="TNJ33358.1"/>
    </source>
</evidence>
<keyword evidence="1" id="KW-0812">Transmembrane</keyword>
<evidence type="ECO:0000313" key="3">
    <source>
        <dbReference type="Proteomes" id="UP000305760"/>
    </source>
</evidence>
<keyword evidence="1" id="KW-1133">Transmembrane helix</keyword>
<dbReference type="OrthoDB" id="5781498at2"/>
<dbReference type="EMBL" id="SMDR01000003">
    <property type="protein sequence ID" value="TNJ33358.1"/>
    <property type="molecule type" value="Genomic_DNA"/>
</dbReference>
<gene>
    <name evidence="2" type="ORF">E1B00_13790</name>
</gene>
<comment type="caution">
    <text evidence="2">The sequence shown here is derived from an EMBL/GenBank/DDBJ whole genome shotgun (WGS) entry which is preliminary data.</text>
</comment>
<sequence length="372" mass="41524">MWLFIGAVTLLCACIYAGRKRYAARWDGMPYTVREGSFLASTQGEGSWRSRPCLGLATASTLEFECKAESWLDRFFKWTGLSVELQLGQDSFDRTVYLIADNPAVLEVLRREPDLCDRLIAMFRRSPDPGFRVHRVVCRRGKFWVEFRKTAAVASSYVIFSKAAADVRRMWAAIPERLPDGHSGADPLFLRTVIVLAFSTGLAIHGGVHLYRLLRFDGAVTLDIWPLLTVGLVAGGLLLALQLVLATLLLARSSRLHLVMLELLLVGSFGALSTGVVEVRDMNIDLDTHRATLHATTVRDLTVSRSRRGGTRRYAYVDAFGDEPPQKLRVSYDDYHALTIGEPATVYMRDGYFGIRWIESIRPGTPPAVAAR</sequence>
<keyword evidence="1" id="KW-0472">Membrane</keyword>
<feature type="transmembrane region" description="Helical" evidence="1">
    <location>
        <begin position="188"/>
        <end position="212"/>
    </location>
</feature>